<accession>A0AAU7AW85</accession>
<protein>
    <recommendedName>
        <fullName evidence="2">PASTA domain-containing protein</fullName>
    </recommendedName>
</protein>
<name>A0AAU7AW85_9ACTN</name>
<dbReference type="EMBL" id="CP114014">
    <property type="protein sequence ID" value="XAY05986.1"/>
    <property type="molecule type" value="Genomic_DNA"/>
</dbReference>
<sequence length="105" mass="11451">MRAAIVATVVPALIALTVAGCDSYDDHLGGAPEVRGQDNVRAVRELQRAGWKVTFCGKPSLALFGNFSPGDIRVVRERKIASRHVDLEVEFRGSNTCDEEGTRPR</sequence>
<evidence type="ECO:0008006" key="2">
    <source>
        <dbReference type="Google" id="ProtNLM"/>
    </source>
</evidence>
<dbReference type="KEGG" id="parq:DSM112329_02847"/>
<evidence type="ECO:0000313" key="1">
    <source>
        <dbReference type="EMBL" id="XAY05986.1"/>
    </source>
</evidence>
<organism evidence="1">
    <name type="scientific">Paraconexibacter sp. AEG42_29</name>
    <dbReference type="NCBI Taxonomy" id="2997339"/>
    <lineage>
        <taxon>Bacteria</taxon>
        <taxon>Bacillati</taxon>
        <taxon>Actinomycetota</taxon>
        <taxon>Thermoleophilia</taxon>
        <taxon>Solirubrobacterales</taxon>
        <taxon>Paraconexibacteraceae</taxon>
        <taxon>Paraconexibacter</taxon>
    </lineage>
</organism>
<dbReference type="PROSITE" id="PS51257">
    <property type="entry name" value="PROKAR_LIPOPROTEIN"/>
    <property type="match status" value="1"/>
</dbReference>
<dbReference type="RefSeq" id="WP_354697221.1">
    <property type="nucleotide sequence ID" value="NZ_CP114014.1"/>
</dbReference>
<proteinExistence type="predicted"/>
<gene>
    <name evidence="1" type="ORF">DSM112329_02847</name>
</gene>
<reference evidence="1" key="1">
    <citation type="submission" date="2022-12" db="EMBL/GenBank/DDBJ databases">
        <title>Paraconexibacter alkalitolerans sp. nov. and Baekduia alba sp. nov., isolated from soil and emended description of the genera Paraconexibacter (Chun et al., 2020) and Baekduia (An et al., 2020).</title>
        <authorList>
            <person name="Vieira S."/>
            <person name="Huber K.J."/>
            <person name="Geppert A."/>
            <person name="Wolf J."/>
            <person name="Neumann-Schaal M."/>
            <person name="Muesken M."/>
            <person name="Overmann J."/>
        </authorList>
    </citation>
    <scope>NUCLEOTIDE SEQUENCE</scope>
    <source>
        <strain evidence="1">AEG42_29</strain>
    </source>
</reference>
<dbReference type="AlphaFoldDB" id="A0AAU7AW85"/>